<dbReference type="Proteomes" id="UP000886595">
    <property type="component" value="Unassembled WGS sequence"/>
</dbReference>
<gene>
    <name evidence="2" type="ORF">Bca52824_024958</name>
</gene>
<reference evidence="2 3" key="1">
    <citation type="submission" date="2020-02" db="EMBL/GenBank/DDBJ databases">
        <authorList>
            <person name="Ma Q."/>
            <person name="Huang Y."/>
            <person name="Song X."/>
            <person name="Pei D."/>
        </authorList>
    </citation>
    <scope>NUCLEOTIDE SEQUENCE [LARGE SCALE GENOMIC DNA]</scope>
    <source>
        <strain evidence="2">Sxm20200214</strain>
        <tissue evidence="2">Leaf</tissue>
    </source>
</reference>
<evidence type="ECO:0000313" key="2">
    <source>
        <dbReference type="EMBL" id="KAG2313401.1"/>
    </source>
</evidence>
<evidence type="ECO:0000256" key="1">
    <source>
        <dbReference type="SAM" id="MobiDB-lite"/>
    </source>
</evidence>
<organism evidence="2 3">
    <name type="scientific">Brassica carinata</name>
    <name type="common">Ethiopian mustard</name>
    <name type="synonym">Abyssinian cabbage</name>
    <dbReference type="NCBI Taxonomy" id="52824"/>
    <lineage>
        <taxon>Eukaryota</taxon>
        <taxon>Viridiplantae</taxon>
        <taxon>Streptophyta</taxon>
        <taxon>Embryophyta</taxon>
        <taxon>Tracheophyta</taxon>
        <taxon>Spermatophyta</taxon>
        <taxon>Magnoliopsida</taxon>
        <taxon>eudicotyledons</taxon>
        <taxon>Gunneridae</taxon>
        <taxon>Pentapetalae</taxon>
        <taxon>rosids</taxon>
        <taxon>malvids</taxon>
        <taxon>Brassicales</taxon>
        <taxon>Brassicaceae</taxon>
        <taxon>Brassiceae</taxon>
        <taxon>Brassica</taxon>
    </lineage>
</organism>
<feature type="compositionally biased region" description="Basic and acidic residues" evidence="1">
    <location>
        <begin position="1"/>
        <end position="11"/>
    </location>
</feature>
<keyword evidence="3" id="KW-1185">Reference proteome</keyword>
<sequence>MVVADDTHGGEEMGSPPKGYRSGGRGSGKLKKSNSSHYRSWSQGRTVDEERGEIRGRREQEESKRPHRCGKRR</sequence>
<feature type="compositionally biased region" description="Basic and acidic residues" evidence="1">
    <location>
        <begin position="46"/>
        <end position="64"/>
    </location>
</feature>
<name>A0A8X7VLE8_BRACI</name>
<proteinExistence type="predicted"/>
<dbReference type="AlphaFoldDB" id="A0A8X7VLE8"/>
<comment type="caution">
    <text evidence="2">The sequence shown here is derived from an EMBL/GenBank/DDBJ whole genome shotgun (WGS) entry which is preliminary data.</text>
</comment>
<protein>
    <submittedName>
        <fullName evidence="2">Uncharacterized protein</fullName>
    </submittedName>
</protein>
<evidence type="ECO:0000313" key="3">
    <source>
        <dbReference type="Proteomes" id="UP000886595"/>
    </source>
</evidence>
<accession>A0A8X7VLE8</accession>
<feature type="region of interest" description="Disordered" evidence="1">
    <location>
        <begin position="1"/>
        <end position="73"/>
    </location>
</feature>
<dbReference type="EMBL" id="JAAMPC010000005">
    <property type="protein sequence ID" value="KAG2313401.1"/>
    <property type="molecule type" value="Genomic_DNA"/>
</dbReference>